<keyword evidence="4" id="KW-0949">S-adenosyl-L-methionine</keyword>
<dbReference type="EC" id="2.1.1.72" evidence="1"/>
<dbReference type="Pfam" id="PF02086">
    <property type="entry name" value="MethyltransfD12"/>
    <property type="match status" value="1"/>
</dbReference>
<evidence type="ECO:0000313" key="7">
    <source>
        <dbReference type="Proteomes" id="UP000680679"/>
    </source>
</evidence>
<name>A0ABM7QJC3_9GAMM</name>
<dbReference type="InterPro" id="IPR012327">
    <property type="entry name" value="MeTrfase_D12"/>
</dbReference>
<accession>A0ABM7QJC3</accession>
<keyword evidence="3" id="KW-0808">Transferase</keyword>
<reference evidence="6 7" key="1">
    <citation type="submission" date="2021-04" db="EMBL/GenBank/DDBJ databases">
        <title>Complete genome sequencing of Allochromatium tepidum strain NZ.</title>
        <authorList>
            <person name="Tsukatani Y."/>
            <person name="Mori H."/>
        </authorList>
    </citation>
    <scope>NUCLEOTIDE SEQUENCE [LARGE SCALE GENOMIC DNA]</scope>
    <source>
        <strain evidence="6 7">NZ</strain>
    </source>
</reference>
<dbReference type="InterPro" id="IPR029063">
    <property type="entry name" value="SAM-dependent_MTases_sf"/>
</dbReference>
<evidence type="ECO:0000256" key="5">
    <source>
        <dbReference type="ARBA" id="ARBA00047942"/>
    </source>
</evidence>
<dbReference type="Proteomes" id="UP000680679">
    <property type="component" value="Chromosome"/>
</dbReference>
<dbReference type="PROSITE" id="PS00092">
    <property type="entry name" value="N6_MTASE"/>
    <property type="match status" value="1"/>
</dbReference>
<dbReference type="SUPFAM" id="SSF53335">
    <property type="entry name" value="S-adenosyl-L-methionine-dependent methyltransferases"/>
    <property type="match status" value="1"/>
</dbReference>
<evidence type="ECO:0000256" key="2">
    <source>
        <dbReference type="ARBA" id="ARBA00022603"/>
    </source>
</evidence>
<keyword evidence="7" id="KW-1185">Reference proteome</keyword>
<evidence type="ECO:0000256" key="4">
    <source>
        <dbReference type="ARBA" id="ARBA00022691"/>
    </source>
</evidence>
<evidence type="ECO:0000256" key="1">
    <source>
        <dbReference type="ARBA" id="ARBA00011900"/>
    </source>
</evidence>
<evidence type="ECO:0000256" key="3">
    <source>
        <dbReference type="ARBA" id="ARBA00022679"/>
    </source>
</evidence>
<dbReference type="InterPro" id="IPR002052">
    <property type="entry name" value="DNA_methylase_N6_adenine_CS"/>
</dbReference>
<keyword evidence="6" id="KW-0540">Nuclease</keyword>
<comment type="catalytic activity">
    <reaction evidence="5">
        <text>a 2'-deoxyadenosine in DNA + S-adenosyl-L-methionine = an N(6)-methyl-2'-deoxyadenosine in DNA + S-adenosyl-L-homocysteine + H(+)</text>
        <dbReference type="Rhea" id="RHEA:15197"/>
        <dbReference type="Rhea" id="RHEA-COMP:12418"/>
        <dbReference type="Rhea" id="RHEA-COMP:12419"/>
        <dbReference type="ChEBI" id="CHEBI:15378"/>
        <dbReference type="ChEBI" id="CHEBI:57856"/>
        <dbReference type="ChEBI" id="CHEBI:59789"/>
        <dbReference type="ChEBI" id="CHEBI:90615"/>
        <dbReference type="ChEBI" id="CHEBI:90616"/>
        <dbReference type="EC" id="2.1.1.72"/>
    </reaction>
</comment>
<organism evidence="6 7">
    <name type="scientific">Allochromatium tepidum</name>
    <dbReference type="NCBI Taxonomy" id="553982"/>
    <lineage>
        <taxon>Bacteria</taxon>
        <taxon>Pseudomonadati</taxon>
        <taxon>Pseudomonadota</taxon>
        <taxon>Gammaproteobacteria</taxon>
        <taxon>Chromatiales</taxon>
        <taxon>Chromatiaceae</taxon>
        <taxon>Allochromatium</taxon>
    </lineage>
</organism>
<keyword evidence="6" id="KW-0378">Hydrolase</keyword>
<dbReference type="GO" id="GO:0004519">
    <property type="term" value="F:endonuclease activity"/>
    <property type="evidence" value="ECO:0007669"/>
    <property type="project" value="UniProtKB-KW"/>
</dbReference>
<keyword evidence="6" id="KW-0255">Endonuclease</keyword>
<gene>
    <name evidence="6" type="ORF">Atep_05390</name>
</gene>
<evidence type="ECO:0000313" key="6">
    <source>
        <dbReference type="EMBL" id="BCU05862.1"/>
    </source>
</evidence>
<dbReference type="EMBL" id="AP024563">
    <property type="protein sequence ID" value="BCU05862.1"/>
    <property type="molecule type" value="Genomic_DNA"/>
</dbReference>
<sequence>MRNMEDEVIEREQEPIAVREGHQLGLWADDFPAEDSDYLSRQLLTYIGNKRALLGHIGRAVEQVKRRLGRHRLQVLDAFSGSGVVSRFLKAHASLLISNDFEDYAAVTARCYLRNRSTVDLGLLSEIVSDFNARVATEPMPPGFIEDLYAPRDEAGITREDRVFYTKANARRLDNYRRLIDTAPAEFRDLLLGPLLSKASVHANTAGVFKGFYKNRDSGVGQFGGSGSDALLRILGEIKLESPVLSNFECEYQVHQEDANALAPKLRDLDLAYIDPPYNQHPYGSNYFMLNLLVHYERPHHVSRVSGIPADWRRSGYNVRARSLPLLHQLLKSLDARFLLISFNNEGFISPVQMRSMLDTLGSVDTFEVPYNAFRGSRNFNNRPIHVTEQLFLVERR</sequence>
<proteinExistence type="predicted"/>
<keyword evidence="2" id="KW-0489">Methyltransferase</keyword>
<protein>
    <recommendedName>
        <fullName evidence="1">site-specific DNA-methyltransferase (adenine-specific)</fullName>
        <ecNumber evidence="1">2.1.1.72</ecNumber>
    </recommendedName>
</protein>